<evidence type="ECO:0000313" key="2">
    <source>
        <dbReference type="Proteomes" id="UP000821845"/>
    </source>
</evidence>
<sequence length="150" mass="16940">MGVFSPCSLRAVGVAFTEAPSAWLSMAQLRSELEHPSSFAADAEEALRLGHRVRRPVACEGPRPVPAASAVPWSGLELGPKRTRELERGSAPALDPDHALDLERVLDLERDFRRALRWSESYCRLWFRTSFENWIDLQVLIFRTGPVENR</sequence>
<dbReference type="EMBL" id="CM023485">
    <property type="protein sequence ID" value="KAH6930108.1"/>
    <property type="molecule type" value="Genomic_DNA"/>
</dbReference>
<accession>A0ACB7S8W6</accession>
<dbReference type="Proteomes" id="UP000821845">
    <property type="component" value="Chromosome 5"/>
</dbReference>
<evidence type="ECO:0000313" key="1">
    <source>
        <dbReference type="EMBL" id="KAH6930108.1"/>
    </source>
</evidence>
<organism evidence="1 2">
    <name type="scientific">Hyalomma asiaticum</name>
    <name type="common">Tick</name>
    <dbReference type="NCBI Taxonomy" id="266040"/>
    <lineage>
        <taxon>Eukaryota</taxon>
        <taxon>Metazoa</taxon>
        <taxon>Ecdysozoa</taxon>
        <taxon>Arthropoda</taxon>
        <taxon>Chelicerata</taxon>
        <taxon>Arachnida</taxon>
        <taxon>Acari</taxon>
        <taxon>Parasitiformes</taxon>
        <taxon>Ixodida</taxon>
        <taxon>Ixodoidea</taxon>
        <taxon>Ixodidae</taxon>
        <taxon>Hyalomminae</taxon>
        <taxon>Hyalomma</taxon>
    </lineage>
</organism>
<comment type="caution">
    <text evidence="1">The sequence shown here is derived from an EMBL/GenBank/DDBJ whole genome shotgun (WGS) entry which is preliminary data.</text>
</comment>
<keyword evidence="2" id="KW-1185">Reference proteome</keyword>
<gene>
    <name evidence="1" type="ORF">HPB50_009652</name>
</gene>
<name>A0ACB7S8W6_HYAAI</name>
<proteinExistence type="predicted"/>
<protein>
    <submittedName>
        <fullName evidence="1">Uncharacterized protein</fullName>
    </submittedName>
</protein>
<reference evidence="1" key="1">
    <citation type="submission" date="2020-05" db="EMBL/GenBank/DDBJ databases">
        <title>Large-scale comparative analyses of tick genomes elucidate their genetic diversity and vector capacities.</title>
        <authorList>
            <person name="Jia N."/>
            <person name="Wang J."/>
            <person name="Shi W."/>
            <person name="Du L."/>
            <person name="Sun Y."/>
            <person name="Zhan W."/>
            <person name="Jiang J."/>
            <person name="Wang Q."/>
            <person name="Zhang B."/>
            <person name="Ji P."/>
            <person name="Sakyi L.B."/>
            <person name="Cui X."/>
            <person name="Yuan T."/>
            <person name="Jiang B."/>
            <person name="Yang W."/>
            <person name="Lam T.T.-Y."/>
            <person name="Chang Q."/>
            <person name="Ding S."/>
            <person name="Wang X."/>
            <person name="Zhu J."/>
            <person name="Ruan X."/>
            <person name="Zhao L."/>
            <person name="Wei J."/>
            <person name="Que T."/>
            <person name="Du C."/>
            <person name="Cheng J."/>
            <person name="Dai P."/>
            <person name="Han X."/>
            <person name="Huang E."/>
            <person name="Gao Y."/>
            <person name="Liu J."/>
            <person name="Shao H."/>
            <person name="Ye R."/>
            <person name="Li L."/>
            <person name="Wei W."/>
            <person name="Wang X."/>
            <person name="Wang C."/>
            <person name="Yang T."/>
            <person name="Huo Q."/>
            <person name="Li W."/>
            <person name="Guo W."/>
            <person name="Chen H."/>
            <person name="Zhou L."/>
            <person name="Ni X."/>
            <person name="Tian J."/>
            <person name="Zhou Y."/>
            <person name="Sheng Y."/>
            <person name="Liu T."/>
            <person name="Pan Y."/>
            <person name="Xia L."/>
            <person name="Li J."/>
            <person name="Zhao F."/>
            <person name="Cao W."/>
        </authorList>
    </citation>
    <scope>NUCLEOTIDE SEQUENCE</scope>
    <source>
        <strain evidence="1">Hyas-2018</strain>
    </source>
</reference>